<dbReference type="EMBL" id="AWWV01007965">
    <property type="protein sequence ID" value="OMO94067.1"/>
    <property type="molecule type" value="Genomic_DNA"/>
</dbReference>
<feature type="region of interest" description="Disordered" evidence="1">
    <location>
        <begin position="1"/>
        <end position="25"/>
    </location>
</feature>
<comment type="caution">
    <text evidence="2">The sequence shown here is derived from an EMBL/GenBank/DDBJ whole genome shotgun (WGS) entry which is preliminary data.</text>
</comment>
<keyword evidence="3" id="KW-1185">Reference proteome</keyword>
<proteinExistence type="predicted"/>
<name>A0A1R3JGY3_COCAP</name>
<evidence type="ECO:0000313" key="3">
    <source>
        <dbReference type="Proteomes" id="UP000188268"/>
    </source>
</evidence>
<reference evidence="2 3" key="1">
    <citation type="submission" date="2013-09" db="EMBL/GenBank/DDBJ databases">
        <title>Corchorus capsularis genome sequencing.</title>
        <authorList>
            <person name="Alam M."/>
            <person name="Haque M.S."/>
            <person name="Islam M.S."/>
            <person name="Emdad E.M."/>
            <person name="Islam M.M."/>
            <person name="Ahmed B."/>
            <person name="Halim A."/>
            <person name="Hossen Q.M.M."/>
            <person name="Hossain M.Z."/>
            <person name="Ahmed R."/>
            <person name="Khan M.M."/>
            <person name="Islam R."/>
            <person name="Rashid M.M."/>
            <person name="Khan S.A."/>
            <person name="Rahman M.S."/>
            <person name="Alam M."/>
        </authorList>
    </citation>
    <scope>NUCLEOTIDE SEQUENCE [LARGE SCALE GENOMIC DNA]</scope>
    <source>
        <strain evidence="3">cv. CVL-1</strain>
        <tissue evidence="2">Whole seedling</tissue>
    </source>
</reference>
<accession>A0A1R3JGY3</accession>
<dbReference type="AlphaFoldDB" id="A0A1R3JGY3"/>
<sequence>MDNFREKMALRLQDSKKSQGDPYRE</sequence>
<gene>
    <name evidence="2" type="ORF">CCACVL1_06190</name>
</gene>
<protein>
    <submittedName>
        <fullName evidence="2">Uncharacterized protein</fullName>
    </submittedName>
</protein>
<evidence type="ECO:0000256" key="1">
    <source>
        <dbReference type="SAM" id="MobiDB-lite"/>
    </source>
</evidence>
<dbReference type="Gramene" id="OMO94067">
    <property type="protein sequence ID" value="OMO94067"/>
    <property type="gene ID" value="CCACVL1_06190"/>
</dbReference>
<evidence type="ECO:0000313" key="2">
    <source>
        <dbReference type="EMBL" id="OMO94067.1"/>
    </source>
</evidence>
<organism evidence="2 3">
    <name type="scientific">Corchorus capsularis</name>
    <name type="common">Jute</name>
    <dbReference type="NCBI Taxonomy" id="210143"/>
    <lineage>
        <taxon>Eukaryota</taxon>
        <taxon>Viridiplantae</taxon>
        <taxon>Streptophyta</taxon>
        <taxon>Embryophyta</taxon>
        <taxon>Tracheophyta</taxon>
        <taxon>Spermatophyta</taxon>
        <taxon>Magnoliopsida</taxon>
        <taxon>eudicotyledons</taxon>
        <taxon>Gunneridae</taxon>
        <taxon>Pentapetalae</taxon>
        <taxon>rosids</taxon>
        <taxon>malvids</taxon>
        <taxon>Malvales</taxon>
        <taxon>Malvaceae</taxon>
        <taxon>Grewioideae</taxon>
        <taxon>Apeibeae</taxon>
        <taxon>Corchorus</taxon>
    </lineage>
</organism>
<dbReference type="Proteomes" id="UP000188268">
    <property type="component" value="Unassembled WGS sequence"/>
</dbReference>